<evidence type="ECO:0000313" key="2">
    <source>
        <dbReference type="Proteomes" id="UP000198430"/>
    </source>
</evidence>
<dbReference type="Proteomes" id="UP000198430">
    <property type="component" value="Unassembled WGS sequence"/>
</dbReference>
<accession>A0A1Z5IQM6</accession>
<dbReference type="AlphaFoldDB" id="A0A1Z5IQM6"/>
<name>A0A1Z5IQM6_9LACO</name>
<protein>
    <submittedName>
        <fullName evidence="1">Uncharacterized protein</fullName>
    </submittedName>
</protein>
<keyword evidence="2" id="KW-1185">Reference proteome</keyword>
<comment type="caution">
    <text evidence="1">The sequence shown here is derived from an EMBL/GenBank/DDBJ whole genome shotgun (WGS) entry which is preliminary data.</text>
</comment>
<dbReference type="RefSeq" id="WP_089089034.1">
    <property type="nucleotide sequence ID" value="NZ_BCMH01000012.1"/>
</dbReference>
<gene>
    <name evidence="1" type="ORF">IWT140_01711</name>
</gene>
<organism evidence="1 2">
    <name type="scientific">Secundilactobacillus pentosiphilus</name>
    <dbReference type="NCBI Taxonomy" id="1714682"/>
    <lineage>
        <taxon>Bacteria</taxon>
        <taxon>Bacillati</taxon>
        <taxon>Bacillota</taxon>
        <taxon>Bacilli</taxon>
        <taxon>Lactobacillales</taxon>
        <taxon>Lactobacillaceae</taxon>
        <taxon>Secundilactobacillus</taxon>
    </lineage>
</organism>
<proteinExistence type="predicted"/>
<sequence>MDDETVKTIMQQLKALDPELVEDVSPDAFKPLVERANFFVQAYNPPESAYSQLLLLATGAIIDNFDGDALTSVKINNIQINADTSISGNPWLHDFKDLLNALGLYEAKVTGF</sequence>
<dbReference type="EMBL" id="BCMH01000012">
    <property type="protein sequence ID" value="GAX04074.1"/>
    <property type="molecule type" value="Genomic_DNA"/>
</dbReference>
<reference evidence="1 2" key="1">
    <citation type="submission" date="2015-11" db="EMBL/GenBank/DDBJ databases">
        <title>Draft genome sequences of new species of the genus Lactobacillus isolated from orchardgrass silage.</title>
        <authorList>
            <person name="Tohno M."/>
            <person name="Tanizawa Y."/>
            <person name="Arita M."/>
        </authorList>
    </citation>
    <scope>NUCLEOTIDE SEQUENCE [LARGE SCALE GENOMIC DNA]</scope>
    <source>
        <strain evidence="1 2">IWT140</strain>
    </source>
</reference>
<evidence type="ECO:0000313" key="1">
    <source>
        <dbReference type="EMBL" id="GAX04074.1"/>
    </source>
</evidence>